<dbReference type="HOGENOM" id="CLU_312411_0_0_1"/>
<feature type="region of interest" description="Disordered" evidence="1">
    <location>
        <begin position="737"/>
        <end position="774"/>
    </location>
</feature>
<reference evidence="3" key="1">
    <citation type="submission" date="2010-09" db="EMBL/GenBank/DDBJ databases">
        <title>The genome sequence of Geomyces destructans 20631-21.</title>
        <authorList>
            <consortium name="The Broad Institute Genome Sequencing Platform"/>
            <person name="Cuomo C.A."/>
            <person name="Blehert D.S."/>
            <person name="Lorch J.M."/>
            <person name="Young S.K."/>
            <person name="Zeng Q."/>
            <person name="Gargeya S."/>
            <person name="Fitzgerald M."/>
            <person name="Haas B."/>
            <person name="Abouelleil A."/>
            <person name="Alvarado L."/>
            <person name="Arachchi H.M."/>
            <person name="Berlin A."/>
            <person name="Brown A."/>
            <person name="Chapman S.B."/>
            <person name="Chen Z."/>
            <person name="Dunbar C."/>
            <person name="Freedman E."/>
            <person name="Gearin G."/>
            <person name="Gellesch M."/>
            <person name="Goldberg J."/>
            <person name="Griggs A."/>
            <person name="Gujja S."/>
            <person name="Heiman D."/>
            <person name="Howarth C."/>
            <person name="Larson L."/>
            <person name="Lui A."/>
            <person name="MacDonald P.J.P."/>
            <person name="Montmayeur A."/>
            <person name="Murphy C."/>
            <person name="Neiman D."/>
            <person name="Pearson M."/>
            <person name="Priest M."/>
            <person name="Roberts A."/>
            <person name="Saif S."/>
            <person name="Shea T."/>
            <person name="Shenoy N."/>
            <person name="Sisk P."/>
            <person name="Stolte C."/>
            <person name="Sykes S."/>
            <person name="Wortman J."/>
            <person name="Nusbaum C."/>
            <person name="Birren B."/>
        </authorList>
    </citation>
    <scope>NUCLEOTIDE SEQUENCE [LARGE SCALE GENOMIC DNA]</scope>
    <source>
        <strain evidence="3">ATCC MYA-4855 / 20631-21</strain>
    </source>
</reference>
<accession>L8G764</accession>
<dbReference type="Proteomes" id="UP000011064">
    <property type="component" value="Unassembled WGS sequence"/>
</dbReference>
<sequence length="950" mass="102398">MSTISSKDGGGKAPEEEKLSIPAFVRITNTSGFAIPASIINRAWIALSHQIVNRNETAAGNLDNNFLVFLWNHVLGIAPVSPVTVNTMTSYANTVYDANISHNFTTCIIPEAFWQKTGYQATRLEKKLGEQEGFIDLRIWVEGYENSRLSASHGLPSSNSTIPYIYIGTTFGQTVWSTDFLYNRMKAHNETIIEIFTKDPEALQIEHDSIDTLCCKTNTDDEAPIISPTHDDLHQFAKDNHRFLIQTCLNNDTQDCIANMEGRNPGFPNFNNVSKLYYGLEVIPISSRGFSRLEPVMFIQKRPKAKTGKNKRRRTKRKIDGVEQAGEASGVATVQAEITEINSDETTKVEETLEAFTEDNDFEFTTDETPDVIHLLEEATTNKTEARISETIKDGKSIIANQRQTNLRVSTSSHGQESSQLTAQSEDQAGQLAQGQIIPEVSVSVSVLARNEAISSTTIATIGTSIAKKSVSRQAVAPAIHTTSSRTDAPLGGTASAQAPTKDAVDLQAAASVEAQVISRVIAAASATSNHTGAHIASTHGPQSINEDRARVIAELRAQPPPPSLEEARARRASVKEERRQSIDFIRMRTLSRASALGTSMTPTAASELLQLSESSGALPETTAQGNETTYQSMNPPRVLEHVPELSSNGATNEGHVADLHPKLPGQSLISVSNVADNATSIADPSQTLPRSLEHSSNDTNPISAGPSHLAQLPYPVAQENVKPKRGKWIAPLPEQQEWVTASRPPGTSAVTTASKKKNRRNARSVQPSVESRVLVGTQTDTGFTSCSVGTQTESGVATSIAEDLEPGAGPAPSREDESAGHGNTKPPPSVTSRASLQRELELTSIVEDPALEQDRGGEYARGILTMATPSTAHSHLVAELMGAGVPPSALTSLSRSGLEGHEATGCRQQPVGIHLEVETVTIGGVTFEARRRGSRHRVAASMPELELDW</sequence>
<feature type="region of interest" description="Disordered" evidence="1">
    <location>
        <begin position="804"/>
        <end position="836"/>
    </location>
</feature>
<dbReference type="AlphaFoldDB" id="L8G764"/>
<feature type="compositionally biased region" description="Basic residues" evidence="1">
    <location>
        <begin position="303"/>
        <end position="317"/>
    </location>
</feature>
<organism evidence="2 3">
    <name type="scientific">Pseudogymnoascus destructans (strain ATCC MYA-4855 / 20631-21)</name>
    <name type="common">Bat white-nose syndrome fungus</name>
    <name type="synonym">Geomyces destructans</name>
    <dbReference type="NCBI Taxonomy" id="658429"/>
    <lineage>
        <taxon>Eukaryota</taxon>
        <taxon>Fungi</taxon>
        <taxon>Dikarya</taxon>
        <taxon>Ascomycota</taxon>
        <taxon>Pezizomycotina</taxon>
        <taxon>Leotiomycetes</taxon>
        <taxon>Thelebolales</taxon>
        <taxon>Thelebolaceae</taxon>
        <taxon>Pseudogymnoascus</taxon>
    </lineage>
</organism>
<feature type="region of interest" description="Disordered" evidence="1">
    <location>
        <begin position="478"/>
        <end position="497"/>
    </location>
</feature>
<evidence type="ECO:0000256" key="1">
    <source>
        <dbReference type="SAM" id="MobiDB-lite"/>
    </source>
</evidence>
<name>L8G764_PSED2</name>
<dbReference type="OrthoDB" id="3540498at2759"/>
<protein>
    <submittedName>
        <fullName evidence="2">Uncharacterized protein</fullName>
    </submittedName>
</protein>
<evidence type="ECO:0000313" key="3">
    <source>
        <dbReference type="Proteomes" id="UP000011064"/>
    </source>
</evidence>
<feature type="region of interest" description="Disordered" evidence="1">
    <location>
        <begin position="407"/>
        <end position="427"/>
    </location>
</feature>
<proteinExistence type="predicted"/>
<dbReference type="InParanoid" id="L8G764"/>
<keyword evidence="3" id="KW-1185">Reference proteome</keyword>
<dbReference type="VEuPathDB" id="FungiDB:GMDG_03365"/>
<feature type="region of interest" description="Disordered" evidence="1">
    <location>
        <begin position="303"/>
        <end position="325"/>
    </location>
</feature>
<dbReference type="EMBL" id="GL573221">
    <property type="protein sequence ID" value="ELR08679.1"/>
    <property type="molecule type" value="Genomic_DNA"/>
</dbReference>
<evidence type="ECO:0000313" key="2">
    <source>
        <dbReference type="EMBL" id="ELR08679.1"/>
    </source>
</evidence>
<gene>
    <name evidence="2" type="ORF">GMDG_03365</name>
</gene>